<evidence type="ECO:0000256" key="3">
    <source>
        <dbReference type="ARBA" id="ARBA00023136"/>
    </source>
</evidence>
<evidence type="ECO:0000256" key="5">
    <source>
        <dbReference type="ARBA" id="ARBA00023288"/>
    </source>
</evidence>
<feature type="chain" id="PRO_5045530076" evidence="7">
    <location>
        <begin position="31"/>
        <end position="464"/>
    </location>
</feature>
<keyword evidence="3" id="KW-0472">Membrane</keyword>
<dbReference type="Pfam" id="PF01547">
    <property type="entry name" value="SBP_bac_1"/>
    <property type="match status" value="1"/>
</dbReference>
<comment type="caution">
    <text evidence="8">The sequence shown here is derived from an EMBL/GenBank/DDBJ whole genome shotgun (WGS) entry which is preliminary data.</text>
</comment>
<evidence type="ECO:0000313" key="8">
    <source>
        <dbReference type="EMBL" id="MEC0225651.1"/>
    </source>
</evidence>
<evidence type="ECO:0000256" key="4">
    <source>
        <dbReference type="ARBA" id="ARBA00023139"/>
    </source>
</evidence>
<reference evidence="8 9" key="1">
    <citation type="submission" date="2023-03" db="EMBL/GenBank/DDBJ databases">
        <title>Bacillus Genome Sequencing.</title>
        <authorList>
            <person name="Dunlap C."/>
        </authorList>
    </citation>
    <scope>NUCLEOTIDE SEQUENCE [LARGE SCALE GENOMIC DNA]</scope>
    <source>
        <strain evidence="8 9">BD-533</strain>
    </source>
</reference>
<proteinExistence type="predicted"/>
<dbReference type="Gene3D" id="3.40.190.10">
    <property type="entry name" value="Periplasmic binding protein-like II"/>
    <property type="match status" value="1"/>
</dbReference>
<dbReference type="PANTHER" id="PTHR43649:SF33">
    <property type="entry name" value="POLYGALACTURONAN_RHAMNOGALACTURONAN-BINDING PROTEIN YTCQ"/>
    <property type="match status" value="1"/>
</dbReference>
<evidence type="ECO:0000256" key="7">
    <source>
        <dbReference type="SAM" id="SignalP"/>
    </source>
</evidence>
<dbReference type="PANTHER" id="PTHR43649">
    <property type="entry name" value="ARABINOSE-BINDING PROTEIN-RELATED"/>
    <property type="match status" value="1"/>
</dbReference>
<dbReference type="InterPro" id="IPR050490">
    <property type="entry name" value="Bact_solute-bd_prot1"/>
</dbReference>
<keyword evidence="1" id="KW-1003">Cell membrane</keyword>
<keyword evidence="5" id="KW-0449">Lipoprotein</keyword>
<protein>
    <submittedName>
        <fullName evidence="8">Extracellular solute-binding protein</fullName>
    </submittedName>
</protein>
<dbReference type="PROSITE" id="PS51257">
    <property type="entry name" value="PROKAR_LIPOPROTEIN"/>
    <property type="match status" value="1"/>
</dbReference>
<feature type="signal peptide" evidence="7">
    <location>
        <begin position="1"/>
        <end position="30"/>
    </location>
</feature>
<keyword evidence="9" id="KW-1185">Reference proteome</keyword>
<organism evidence="8 9">
    <name type="scientific">Paenibacillus alba</name>
    <dbReference type="NCBI Taxonomy" id="1197127"/>
    <lineage>
        <taxon>Bacteria</taxon>
        <taxon>Bacillati</taxon>
        <taxon>Bacillota</taxon>
        <taxon>Bacilli</taxon>
        <taxon>Bacillales</taxon>
        <taxon>Paenibacillaceae</taxon>
        <taxon>Paenibacillus</taxon>
    </lineage>
</organism>
<dbReference type="Proteomes" id="UP001338137">
    <property type="component" value="Unassembled WGS sequence"/>
</dbReference>
<evidence type="ECO:0000256" key="6">
    <source>
        <dbReference type="SAM" id="MobiDB-lite"/>
    </source>
</evidence>
<keyword evidence="4" id="KW-0564">Palmitate</keyword>
<evidence type="ECO:0000313" key="9">
    <source>
        <dbReference type="Proteomes" id="UP001338137"/>
    </source>
</evidence>
<dbReference type="EMBL" id="JARLKY010000002">
    <property type="protein sequence ID" value="MEC0225651.1"/>
    <property type="molecule type" value="Genomic_DNA"/>
</dbReference>
<dbReference type="SUPFAM" id="SSF53850">
    <property type="entry name" value="Periplasmic binding protein-like II"/>
    <property type="match status" value="1"/>
</dbReference>
<name>A0ABU6FUU2_9BACL</name>
<evidence type="ECO:0000256" key="1">
    <source>
        <dbReference type="ARBA" id="ARBA00022475"/>
    </source>
</evidence>
<keyword evidence="2 7" id="KW-0732">Signal</keyword>
<gene>
    <name evidence="8" type="ORF">P4I72_00745</name>
</gene>
<accession>A0ABU6FUU2</accession>
<dbReference type="RefSeq" id="WP_326070062.1">
    <property type="nucleotide sequence ID" value="NZ_JARLKY010000002.1"/>
</dbReference>
<feature type="region of interest" description="Disordered" evidence="6">
    <location>
        <begin position="32"/>
        <end position="53"/>
    </location>
</feature>
<sequence length="464" mass="51297">MLNVKYIGKKGLALCFLAFAIALSACSSGASTPTSGSADNSPSGEQGSDGKKSGSNVITISVVTSNRFLELAKKKYEAANPGVTIELKPSYIAPKPKDGAMTPTRASGYDPAAVEKHVATVNAELMNGNASDLIMVDTLAYTKYADKKLLVDLQAYMNKEKDFNENNYYMNIFDALKYKKGLYAITPSVVADIWFGNSDRIKDLKLDPNSWTWNQFSQKLGDLAKKGGDPVVEYTPPEYFTSKRVSENIDKFMKLDEKKANFKSPEFTSLLNEIKSYYDKKILQEPKSNGNKGMTSGGSAGFKEAFINLKLQNFDSLSFGKRLFANPQVFMPPTENGSKGNSFNVGMLLAMNEKSKNKDRAWDFLKFLLSEKMQSERDLGGLPVNKKTAEAQISTLETAGENKLSPDEVGKAKEIMPQLKRYGGMEPKINDIVMEETGLFFKGEKTAEDVAKTLQNRVTLYMEE</sequence>
<evidence type="ECO:0000256" key="2">
    <source>
        <dbReference type="ARBA" id="ARBA00022729"/>
    </source>
</evidence>
<dbReference type="InterPro" id="IPR006059">
    <property type="entry name" value="SBP"/>
</dbReference>